<evidence type="ECO:0000313" key="1">
    <source>
        <dbReference type="EMBL" id="KAH3874242.1"/>
    </source>
</evidence>
<dbReference type="EMBL" id="JAIWYP010000002">
    <property type="protein sequence ID" value="KAH3874242.1"/>
    <property type="molecule type" value="Genomic_DNA"/>
</dbReference>
<evidence type="ECO:0000313" key="2">
    <source>
        <dbReference type="Proteomes" id="UP000828390"/>
    </source>
</evidence>
<reference evidence="1" key="1">
    <citation type="journal article" date="2019" name="bioRxiv">
        <title>The Genome of the Zebra Mussel, Dreissena polymorpha: A Resource for Invasive Species Research.</title>
        <authorList>
            <person name="McCartney M.A."/>
            <person name="Auch B."/>
            <person name="Kono T."/>
            <person name="Mallez S."/>
            <person name="Zhang Y."/>
            <person name="Obille A."/>
            <person name="Becker A."/>
            <person name="Abrahante J.E."/>
            <person name="Garbe J."/>
            <person name="Badalamenti J.P."/>
            <person name="Herman A."/>
            <person name="Mangelson H."/>
            <person name="Liachko I."/>
            <person name="Sullivan S."/>
            <person name="Sone E.D."/>
            <person name="Koren S."/>
            <person name="Silverstein K.A.T."/>
            <person name="Beckman K.B."/>
            <person name="Gohl D.M."/>
        </authorList>
    </citation>
    <scope>NUCLEOTIDE SEQUENCE</scope>
    <source>
        <strain evidence="1">Duluth1</strain>
        <tissue evidence="1">Whole animal</tissue>
    </source>
</reference>
<protein>
    <submittedName>
        <fullName evidence="1">Uncharacterized protein</fullName>
    </submittedName>
</protein>
<keyword evidence="2" id="KW-1185">Reference proteome</keyword>
<comment type="caution">
    <text evidence="1">The sequence shown here is derived from an EMBL/GenBank/DDBJ whole genome shotgun (WGS) entry which is preliminary data.</text>
</comment>
<accession>A0A9D4MF58</accession>
<sequence length="65" mass="7508">MMEALRCMEKGDSHNAIAEYYVHSEKGITDKRHWGSMATKTVIITKTKRTGDDVNKRESYSEFPQ</sequence>
<proteinExistence type="predicted"/>
<dbReference type="Proteomes" id="UP000828390">
    <property type="component" value="Unassembled WGS sequence"/>
</dbReference>
<name>A0A9D4MF58_DREPO</name>
<dbReference type="AlphaFoldDB" id="A0A9D4MF58"/>
<gene>
    <name evidence="1" type="ORF">DPMN_037484</name>
</gene>
<reference evidence="1" key="2">
    <citation type="submission" date="2020-11" db="EMBL/GenBank/DDBJ databases">
        <authorList>
            <person name="McCartney M.A."/>
            <person name="Auch B."/>
            <person name="Kono T."/>
            <person name="Mallez S."/>
            <person name="Becker A."/>
            <person name="Gohl D.M."/>
            <person name="Silverstein K.A.T."/>
            <person name="Koren S."/>
            <person name="Bechman K.B."/>
            <person name="Herman A."/>
            <person name="Abrahante J.E."/>
            <person name="Garbe J."/>
        </authorList>
    </citation>
    <scope>NUCLEOTIDE SEQUENCE</scope>
    <source>
        <strain evidence="1">Duluth1</strain>
        <tissue evidence="1">Whole animal</tissue>
    </source>
</reference>
<organism evidence="1 2">
    <name type="scientific">Dreissena polymorpha</name>
    <name type="common">Zebra mussel</name>
    <name type="synonym">Mytilus polymorpha</name>
    <dbReference type="NCBI Taxonomy" id="45954"/>
    <lineage>
        <taxon>Eukaryota</taxon>
        <taxon>Metazoa</taxon>
        <taxon>Spiralia</taxon>
        <taxon>Lophotrochozoa</taxon>
        <taxon>Mollusca</taxon>
        <taxon>Bivalvia</taxon>
        <taxon>Autobranchia</taxon>
        <taxon>Heteroconchia</taxon>
        <taxon>Euheterodonta</taxon>
        <taxon>Imparidentia</taxon>
        <taxon>Neoheterodontei</taxon>
        <taxon>Myida</taxon>
        <taxon>Dreissenoidea</taxon>
        <taxon>Dreissenidae</taxon>
        <taxon>Dreissena</taxon>
    </lineage>
</organism>